<comment type="similarity">
    <text evidence="1">Belongs to the NAD(P)-dependent epimerase/dehydratase family.</text>
</comment>
<proteinExistence type="inferred from homology"/>
<dbReference type="AlphaFoldDB" id="A0A8J5FJX6"/>
<evidence type="ECO:0000313" key="4">
    <source>
        <dbReference type="EMBL" id="KAG6488968.1"/>
    </source>
</evidence>
<keyword evidence="2" id="KW-0520">NAD</keyword>
<evidence type="ECO:0000256" key="3">
    <source>
        <dbReference type="ARBA" id="ARBA00023235"/>
    </source>
</evidence>
<dbReference type="Gene3D" id="3.90.25.10">
    <property type="entry name" value="UDP-galactose 4-epimerase, domain 1"/>
    <property type="match status" value="1"/>
</dbReference>
<keyword evidence="5" id="KW-1185">Reference proteome</keyword>
<reference evidence="4 5" key="1">
    <citation type="submission" date="2020-08" db="EMBL/GenBank/DDBJ databases">
        <title>Plant Genome Project.</title>
        <authorList>
            <person name="Zhang R.-G."/>
        </authorList>
    </citation>
    <scope>NUCLEOTIDE SEQUENCE [LARGE SCALE GENOMIC DNA]</scope>
    <source>
        <tissue evidence="4">Rhizome</tissue>
    </source>
</reference>
<comment type="caution">
    <text evidence="4">The sequence shown here is derived from an EMBL/GenBank/DDBJ whole genome shotgun (WGS) entry which is preliminary data.</text>
</comment>
<sequence>MLRKLFGVVPISHVVHLAGQAGVCHTLTNLSNTSLVFVSDLVSILEQLLKVKAVKKFVKMPGNKDVQFTHANITLTEEELGYHPTTSLHSGLKKFVHTQKQVVYNHYRVEGLKGQISPPGAGVPGDATFFSSGGDGPTPFRFNPRDAGTTVTVEEMLTIDLEPGWKKAQKIHSQQKEMNHRM</sequence>
<evidence type="ECO:0000256" key="2">
    <source>
        <dbReference type="ARBA" id="ARBA00023027"/>
    </source>
</evidence>
<protein>
    <submittedName>
        <fullName evidence="4">Uncharacterized protein</fullName>
    </submittedName>
</protein>
<dbReference type="InterPro" id="IPR036291">
    <property type="entry name" value="NAD(P)-bd_dom_sf"/>
</dbReference>
<evidence type="ECO:0000313" key="5">
    <source>
        <dbReference type="Proteomes" id="UP000734854"/>
    </source>
</evidence>
<dbReference type="Proteomes" id="UP000734854">
    <property type="component" value="Unassembled WGS sequence"/>
</dbReference>
<name>A0A8J5FJX6_ZINOF</name>
<gene>
    <name evidence="4" type="ORF">ZIOFF_050226</name>
</gene>
<accession>A0A8J5FJX6</accession>
<dbReference type="PANTHER" id="PTHR43574">
    <property type="entry name" value="EPIMERASE-RELATED"/>
    <property type="match status" value="1"/>
</dbReference>
<dbReference type="EMBL" id="JACMSC010000014">
    <property type="protein sequence ID" value="KAG6488968.1"/>
    <property type="molecule type" value="Genomic_DNA"/>
</dbReference>
<dbReference type="Gene3D" id="3.40.50.720">
    <property type="entry name" value="NAD(P)-binding Rossmann-like Domain"/>
    <property type="match status" value="1"/>
</dbReference>
<evidence type="ECO:0000256" key="1">
    <source>
        <dbReference type="ARBA" id="ARBA00007637"/>
    </source>
</evidence>
<dbReference type="SUPFAM" id="SSF51735">
    <property type="entry name" value="NAD(P)-binding Rossmann-fold domains"/>
    <property type="match status" value="1"/>
</dbReference>
<organism evidence="4 5">
    <name type="scientific">Zingiber officinale</name>
    <name type="common">Ginger</name>
    <name type="synonym">Amomum zingiber</name>
    <dbReference type="NCBI Taxonomy" id="94328"/>
    <lineage>
        <taxon>Eukaryota</taxon>
        <taxon>Viridiplantae</taxon>
        <taxon>Streptophyta</taxon>
        <taxon>Embryophyta</taxon>
        <taxon>Tracheophyta</taxon>
        <taxon>Spermatophyta</taxon>
        <taxon>Magnoliopsida</taxon>
        <taxon>Liliopsida</taxon>
        <taxon>Zingiberales</taxon>
        <taxon>Zingiberaceae</taxon>
        <taxon>Zingiber</taxon>
    </lineage>
</organism>
<dbReference type="GO" id="GO:0016853">
    <property type="term" value="F:isomerase activity"/>
    <property type="evidence" value="ECO:0007669"/>
    <property type="project" value="UniProtKB-KW"/>
</dbReference>
<keyword evidence="3" id="KW-0413">Isomerase</keyword>